<reference evidence="4 5" key="1">
    <citation type="journal article" date="2013" name="Nature">
        <title>Insights into bilaterian evolution from three spiralian genomes.</title>
        <authorList>
            <person name="Simakov O."/>
            <person name="Marletaz F."/>
            <person name="Cho S.J."/>
            <person name="Edsinger-Gonzales E."/>
            <person name="Havlak P."/>
            <person name="Hellsten U."/>
            <person name="Kuo D.H."/>
            <person name="Larsson T."/>
            <person name="Lv J."/>
            <person name="Arendt D."/>
            <person name="Savage R."/>
            <person name="Osoegawa K."/>
            <person name="de Jong P."/>
            <person name="Grimwood J."/>
            <person name="Chapman J.A."/>
            <person name="Shapiro H."/>
            <person name="Aerts A."/>
            <person name="Otillar R.P."/>
            <person name="Terry A.Y."/>
            <person name="Boore J.L."/>
            <person name="Grigoriev I.V."/>
            <person name="Lindberg D.R."/>
            <person name="Seaver E.C."/>
            <person name="Weisblat D.A."/>
            <person name="Putnam N.H."/>
            <person name="Rokhsar D.S."/>
        </authorList>
    </citation>
    <scope>NUCLEOTIDE SEQUENCE [LARGE SCALE GENOMIC DNA]</scope>
</reference>
<name>V4C784_LOTGI</name>
<dbReference type="GeneID" id="20252378"/>
<organism evidence="4 5">
    <name type="scientific">Lottia gigantea</name>
    <name type="common">Giant owl limpet</name>
    <dbReference type="NCBI Taxonomy" id="225164"/>
    <lineage>
        <taxon>Eukaryota</taxon>
        <taxon>Metazoa</taxon>
        <taxon>Spiralia</taxon>
        <taxon>Lophotrochozoa</taxon>
        <taxon>Mollusca</taxon>
        <taxon>Gastropoda</taxon>
        <taxon>Patellogastropoda</taxon>
        <taxon>Lottioidea</taxon>
        <taxon>Lottiidae</taxon>
        <taxon>Lottia</taxon>
    </lineage>
</organism>
<dbReference type="AlphaFoldDB" id="V4C784"/>
<dbReference type="RefSeq" id="XP_009051349.1">
    <property type="nucleotide sequence ID" value="XM_009053101.1"/>
</dbReference>
<comment type="similarity">
    <text evidence="1">Belongs to the MTFP1 family.</text>
</comment>
<keyword evidence="5" id="KW-1185">Reference proteome</keyword>
<dbReference type="EMBL" id="KB201304">
    <property type="protein sequence ID" value="ESO97544.1"/>
    <property type="molecule type" value="Genomic_DNA"/>
</dbReference>
<dbReference type="Proteomes" id="UP000030746">
    <property type="component" value="Unassembled WGS sequence"/>
</dbReference>
<dbReference type="CTD" id="20252378"/>
<dbReference type="GO" id="GO:0000266">
    <property type="term" value="P:mitochondrial fission"/>
    <property type="evidence" value="ECO:0007669"/>
    <property type="project" value="TreeGrafter"/>
</dbReference>
<feature type="non-terminal residue" evidence="4">
    <location>
        <position position="85"/>
    </location>
</feature>
<dbReference type="HOGENOM" id="CLU_158866_0_0_1"/>
<protein>
    <recommendedName>
        <fullName evidence="2">Mitochondrial fission process protein 1</fullName>
    </recommendedName>
    <alternativeName>
        <fullName evidence="3">Mitochondrial 18 kDa protein</fullName>
    </alternativeName>
</protein>
<dbReference type="STRING" id="225164.V4C784"/>
<dbReference type="PANTHER" id="PTHR11001:SF2">
    <property type="entry name" value="MITOCHONDRIAL FISSION PROCESS PROTEIN 1"/>
    <property type="match status" value="1"/>
</dbReference>
<proteinExistence type="inferred from homology"/>
<dbReference type="OrthoDB" id="424969at2759"/>
<dbReference type="GO" id="GO:0005739">
    <property type="term" value="C:mitochondrion"/>
    <property type="evidence" value="ECO:0007669"/>
    <property type="project" value="TreeGrafter"/>
</dbReference>
<gene>
    <name evidence="4" type="ORF">LOTGIDRAFT_79182</name>
</gene>
<sequence>KRVAIAAGDCLVWQGFASVVIPGFIINRICTFTGIALKKGTQLGGPVRHWTTTIIGLMFIPFIIKPIDHSVEIGMDKTIRKLYPI</sequence>
<evidence type="ECO:0000256" key="2">
    <source>
        <dbReference type="ARBA" id="ARBA00017835"/>
    </source>
</evidence>
<evidence type="ECO:0000256" key="1">
    <source>
        <dbReference type="ARBA" id="ARBA00009224"/>
    </source>
</evidence>
<evidence type="ECO:0000313" key="4">
    <source>
        <dbReference type="EMBL" id="ESO97544.1"/>
    </source>
</evidence>
<dbReference type="PANTHER" id="PTHR11001">
    <property type="entry name" value="MITOCHONDRIAL FISSION PROCESS PROTEIN 1"/>
    <property type="match status" value="1"/>
</dbReference>
<feature type="non-terminal residue" evidence="4">
    <location>
        <position position="1"/>
    </location>
</feature>
<dbReference type="Pfam" id="PF10558">
    <property type="entry name" value="MTP18"/>
    <property type="match status" value="1"/>
</dbReference>
<evidence type="ECO:0000313" key="5">
    <source>
        <dbReference type="Proteomes" id="UP000030746"/>
    </source>
</evidence>
<dbReference type="InterPro" id="IPR019560">
    <property type="entry name" value="Mitochondrial_18_kDa_protein"/>
</dbReference>
<dbReference type="KEGG" id="lgi:LOTGIDRAFT_79182"/>
<evidence type="ECO:0000256" key="3">
    <source>
        <dbReference type="ARBA" id="ARBA00029631"/>
    </source>
</evidence>
<accession>V4C784</accession>